<feature type="compositionally biased region" description="Polar residues" evidence="1">
    <location>
        <begin position="147"/>
        <end position="156"/>
    </location>
</feature>
<evidence type="ECO:0008006" key="5">
    <source>
        <dbReference type="Google" id="ProtNLM"/>
    </source>
</evidence>
<reference evidence="3 4" key="1">
    <citation type="submission" date="2019-01" db="EMBL/GenBank/DDBJ databases">
        <authorList>
            <person name="Ferrante I. M."/>
        </authorList>
    </citation>
    <scope>NUCLEOTIDE SEQUENCE [LARGE SCALE GENOMIC DNA]</scope>
    <source>
        <strain evidence="3 4">B856</strain>
    </source>
</reference>
<organism evidence="3 4">
    <name type="scientific">Pseudo-nitzschia multistriata</name>
    <dbReference type="NCBI Taxonomy" id="183589"/>
    <lineage>
        <taxon>Eukaryota</taxon>
        <taxon>Sar</taxon>
        <taxon>Stramenopiles</taxon>
        <taxon>Ochrophyta</taxon>
        <taxon>Bacillariophyta</taxon>
        <taxon>Bacillariophyceae</taxon>
        <taxon>Bacillariophycidae</taxon>
        <taxon>Bacillariales</taxon>
        <taxon>Bacillariaceae</taxon>
        <taxon>Pseudo-nitzschia</taxon>
    </lineage>
</organism>
<keyword evidence="2" id="KW-0732">Signal</keyword>
<keyword evidence="4" id="KW-1185">Reference proteome</keyword>
<name>A0A448ZPQ3_9STRA</name>
<feature type="compositionally biased region" description="Basic residues" evidence="1">
    <location>
        <begin position="168"/>
        <end position="180"/>
    </location>
</feature>
<evidence type="ECO:0000313" key="4">
    <source>
        <dbReference type="Proteomes" id="UP000291116"/>
    </source>
</evidence>
<evidence type="ECO:0000256" key="1">
    <source>
        <dbReference type="SAM" id="MobiDB-lite"/>
    </source>
</evidence>
<feature type="region of interest" description="Disordered" evidence="1">
    <location>
        <begin position="135"/>
        <end position="193"/>
    </location>
</feature>
<protein>
    <recommendedName>
        <fullName evidence="5">Secreted protein</fullName>
    </recommendedName>
</protein>
<evidence type="ECO:0000313" key="3">
    <source>
        <dbReference type="EMBL" id="VEU43963.1"/>
    </source>
</evidence>
<proteinExistence type="predicted"/>
<dbReference type="EMBL" id="CAACVS010000602">
    <property type="protein sequence ID" value="VEU43963.1"/>
    <property type="molecule type" value="Genomic_DNA"/>
</dbReference>
<sequence>MKFRRKTTKSAVGLACLLLISTPTAEARVRGTRRSRSLVNPEPIIATIASHPDNPKPPASAEPHILNAQIQAEAGVEAELNSLEQKPLPSRDEVLHGKDTPVHGAPNALRNKNLHGSTRFVCGNHSGGNGCVQHPHRLRNRSDSKTNSHLSQSSFLGQRVEEAETRHRQWVLKQRMRTPKTSRTTRTSAGRHE</sequence>
<dbReference type="Proteomes" id="UP000291116">
    <property type="component" value="Unassembled WGS sequence"/>
</dbReference>
<evidence type="ECO:0000256" key="2">
    <source>
        <dbReference type="SAM" id="SignalP"/>
    </source>
</evidence>
<dbReference type="AlphaFoldDB" id="A0A448ZPQ3"/>
<feature type="chain" id="PRO_5019003038" description="Secreted protein" evidence="2">
    <location>
        <begin position="28"/>
        <end position="193"/>
    </location>
</feature>
<feature type="signal peptide" evidence="2">
    <location>
        <begin position="1"/>
        <end position="27"/>
    </location>
</feature>
<gene>
    <name evidence="3" type="ORF">PSNMU_V1.4_AUG-EV-PASAV3_0110660</name>
</gene>
<accession>A0A448ZPQ3</accession>